<sequence length="109" mass="12758">MNYQINQKLSDENSGNYLVKVVKIGDKNKSKFCSFEYYVDVTIQITDLNNPTKKCGVIVPGFGPKPIELNIDRKLHNTMFFDFQDFNEELYTKLLRTQTSINQEGYYKK</sequence>
<reference evidence="1 2" key="1">
    <citation type="journal article" date="2019" name="Environ. Microbiol.">
        <title>Pelagiphages in the Podoviridae family integrate into host genomes.</title>
        <authorList>
            <person name="Zhao Y."/>
            <person name="Qin F."/>
            <person name="Zhang R."/>
            <person name="Giovannoni S.J."/>
            <person name="Zhang Z."/>
            <person name="Sun J."/>
            <person name="Du S."/>
            <person name="Rensing C."/>
        </authorList>
    </citation>
    <scope>NUCLEOTIDE SEQUENCE [LARGE SCALE GENOMIC DNA]</scope>
</reference>
<accession>A0AC59HCC8</accession>
<gene>
    <name evidence="1" type="ORF">P119_gp02</name>
</gene>
<dbReference type="Proteomes" id="UP000317351">
    <property type="component" value="Segment"/>
</dbReference>
<proteinExistence type="predicted"/>
<evidence type="ECO:0000313" key="1">
    <source>
        <dbReference type="EMBL" id="AXH71351.1"/>
    </source>
</evidence>
<protein>
    <submittedName>
        <fullName evidence="1">Uncharacterized protein</fullName>
    </submittedName>
</protein>
<dbReference type="EMBL" id="MH598806">
    <property type="protein sequence ID" value="AXH71351.1"/>
    <property type="molecule type" value="Genomic_DNA"/>
</dbReference>
<organism evidence="1 2">
    <name type="scientific">Pelagibacter phage HTVC119P</name>
    <dbReference type="NCBI Taxonomy" id="2283020"/>
    <lineage>
        <taxon>Viruses</taxon>
        <taxon>Duplodnaviria</taxon>
        <taxon>Heunggongvirae</taxon>
        <taxon>Uroviricota</taxon>
        <taxon>Caudoviricetes</taxon>
        <taxon>Autographivirales</taxon>
        <taxon>Votkovvirus</taxon>
    </lineage>
</organism>
<name>A0AC59HCC8_9CAUD</name>
<evidence type="ECO:0000313" key="2">
    <source>
        <dbReference type="Proteomes" id="UP000317351"/>
    </source>
</evidence>